<dbReference type="EMBL" id="CATQJA010002702">
    <property type="protein sequence ID" value="CAJ0585075.1"/>
    <property type="molecule type" value="Genomic_DNA"/>
</dbReference>
<name>A0AA36DF14_9BILA</name>
<accession>A0AA36DF14</accession>
<dbReference type="PROSITE" id="PS50089">
    <property type="entry name" value="ZF_RING_2"/>
    <property type="match status" value="1"/>
</dbReference>
<organism evidence="6 7">
    <name type="scientific">Mesorhabditis spiculigera</name>
    <dbReference type="NCBI Taxonomy" id="96644"/>
    <lineage>
        <taxon>Eukaryota</taxon>
        <taxon>Metazoa</taxon>
        <taxon>Ecdysozoa</taxon>
        <taxon>Nematoda</taxon>
        <taxon>Chromadorea</taxon>
        <taxon>Rhabditida</taxon>
        <taxon>Rhabditina</taxon>
        <taxon>Rhabditomorpha</taxon>
        <taxon>Rhabditoidea</taxon>
        <taxon>Rhabditidae</taxon>
        <taxon>Mesorhabditinae</taxon>
        <taxon>Mesorhabditis</taxon>
    </lineage>
</organism>
<dbReference type="AlphaFoldDB" id="A0AA36DF14"/>
<dbReference type="Proteomes" id="UP001177023">
    <property type="component" value="Unassembled WGS sequence"/>
</dbReference>
<dbReference type="GO" id="GO:0008270">
    <property type="term" value="F:zinc ion binding"/>
    <property type="evidence" value="ECO:0007669"/>
    <property type="project" value="UniProtKB-KW"/>
</dbReference>
<feature type="non-terminal residue" evidence="6">
    <location>
        <position position="1"/>
    </location>
</feature>
<dbReference type="SUPFAM" id="SSF57850">
    <property type="entry name" value="RING/U-box"/>
    <property type="match status" value="1"/>
</dbReference>
<keyword evidence="2" id="KW-0862">Zinc</keyword>
<feature type="domain" description="RING-type" evidence="5">
    <location>
        <begin position="105"/>
        <end position="146"/>
    </location>
</feature>
<sequence length="166" mass="18430">MFSVARPLSPRVIYGGSLEGLPNTQIVARCPSLTAQRNAGSGSPGATIHSSSKPSDDTLPKPLKLDVCDLMGFRPFEMPRADQPEKKPDASVKLYRRIISYAQPCALCQKAVKTKALVVVLPCSHILHPECADEMTFNHRPCDRCEEQKSQRKSLSFYLLLMFCCF</sequence>
<keyword evidence="7" id="KW-1185">Reference proteome</keyword>
<dbReference type="InterPro" id="IPR001841">
    <property type="entry name" value="Znf_RING"/>
</dbReference>
<gene>
    <name evidence="6" type="ORF">MSPICULIGERA_LOCUS23107</name>
</gene>
<comment type="caution">
    <text evidence="6">The sequence shown here is derived from an EMBL/GenBank/DDBJ whole genome shotgun (WGS) entry which is preliminary data.</text>
</comment>
<evidence type="ECO:0000313" key="6">
    <source>
        <dbReference type="EMBL" id="CAJ0585075.1"/>
    </source>
</evidence>
<evidence type="ECO:0000256" key="1">
    <source>
        <dbReference type="ARBA" id="ARBA00022771"/>
    </source>
</evidence>
<evidence type="ECO:0000259" key="5">
    <source>
        <dbReference type="PROSITE" id="PS50089"/>
    </source>
</evidence>
<evidence type="ECO:0000256" key="4">
    <source>
        <dbReference type="SAM" id="MobiDB-lite"/>
    </source>
</evidence>
<reference evidence="6" key="1">
    <citation type="submission" date="2023-06" db="EMBL/GenBank/DDBJ databases">
        <authorList>
            <person name="Delattre M."/>
        </authorList>
    </citation>
    <scope>NUCLEOTIDE SEQUENCE</scope>
    <source>
        <strain evidence="6">AF72</strain>
    </source>
</reference>
<evidence type="ECO:0000256" key="2">
    <source>
        <dbReference type="ARBA" id="ARBA00022833"/>
    </source>
</evidence>
<feature type="region of interest" description="Disordered" evidence="4">
    <location>
        <begin position="36"/>
        <end position="59"/>
    </location>
</feature>
<keyword evidence="1 3" id="KW-0863">Zinc-finger</keyword>
<dbReference type="Gene3D" id="3.30.40.10">
    <property type="entry name" value="Zinc/RING finger domain, C3HC4 (zinc finger)"/>
    <property type="match status" value="1"/>
</dbReference>
<keyword evidence="1 3" id="KW-0479">Metal-binding</keyword>
<proteinExistence type="predicted"/>
<evidence type="ECO:0000313" key="7">
    <source>
        <dbReference type="Proteomes" id="UP001177023"/>
    </source>
</evidence>
<dbReference type="InterPro" id="IPR013083">
    <property type="entry name" value="Znf_RING/FYVE/PHD"/>
</dbReference>
<evidence type="ECO:0000256" key="3">
    <source>
        <dbReference type="PROSITE-ProRule" id="PRU00175"/>
    </source>
</evidence>
<protein>
    <recommendedName>
        <fullName evidence="5">RING-type domain-containing protein</fullName>
    </recommendedName>
</protein>